<sequence>MRRKILTPAFHFNILRHFTAILEENSSRLVTKLEDELNHERSDVIPLMSDTTLNSICETSMGAKLDEDSSGAGKLYKSAIHEIGKLIIHRIARSWLAFDTIFNLTKEGRRQKEVLNVIHNFPKRIIEDRRMFIEKHGFKVPTDDLDEEDVVGPIKRRMAMLDLLLSAEKRDKVVEELCEIFGQSSRPGSMQDMSQMKYLECCIKETLRLYPPVPFISRYITDTVTLSGHVIPRGKTLCHIHIFDLHRRADLYPEPLVFNPERFTAGNCASRHPYAYIPFSGGPRNCIGQRFAMLEMKSAVSAVLRRYRLLPVTTPDQLQFSADLVLRTTHP</sequence>
<keyword evidence="10 15" id="KW-0560">Oxidoreductase</keyword>
<dbReference type="GO" id="GO:0004497">
    <property type="term" value="F:monooxygenase activity"/>
    <property type="evidence" value="ECO:0007669"/>
    <property type="project" value="UniProtKB-KW"/>
</dbReference>
<comment type="function">
    <text evidence="2">May be involved in the metabolism of insect hormones and in the breakdown of synthetic insecticides.</text>
</comment>
<dbReference type="Gene3D" id="1.10.630.10">
    <property type="entry name" value="Cytochrome P450"/>
    <property type="match status" value="2"/>
</dbReference>
<keyword evidence="6 14" id="KW-0349">Heme</keyword>
<dbReference type="PANTHER" id="PTHR24291">
    <property type="entry name" value="CYTOCHROME P450 FAMILY 4"/>
    <property type="match status" value="1"/>
</dbReference>
<dbReference type="GO" id="GO:0016705">
    <property type="term" value="F:oxidoreductase activity, acting on paired donors, with incorporation or reduction of molecular oxygen"/>
    <property type="evidence" value="ECO:0007669"/>
    <property type="project" value="InterPro"/>
</dbReference>
<dbReference type="InterPro" id="IPR050196">
    <property type="entry name" value="Cytochrome_P450_Monoox"/>
</dbReference>
<comment type="similarity">
    <text evidence="5 15">Belongs to the cytochrome P450 family.</text>
</comment>
<comment type="cofactor">
    <cofactor evidence="1 14">
        <name>heme</name>
        <dbReference type="ChEBI" id="CHEBI:30413"/>
    </cofactor>
</comment>
<dbReference type="GO" id="GO:0005789">
    <property type="term" value="C:endoplasmic reticulum membrane"/>
    <property type="evidence" value="ECO:0007669"/>
    <property type="project" value="UniProtKB-SubCell"/>
</dbReference>
<comment type="subcellular location">
    <subcellularLocation>
        <location evidence="4">Endoplasmic reticulum membrane</location>
        <topology evidence="4">Peripheral membrane protein</topology>
    </subcellularLocation>
    <subcellularLocation>
        <location evidence="3">Microsome membrane</location>
        <topology evidence="3">Peripheral membrane protein</topology>
    </subcellularLocation>
</comment>
<evidence type="ECO:0000256" key="10">
    <source>
        <dbReference type="ARBA" id="ARBA00023002"/>
    </source>
</evidence>
<evidence type="ECO:0000313" key="17">
    <source>
        <dbReference type="Proteomes" id="UP000653454"/>
    </source>
</evidence>
<dbReference type="GO" id="GO:0005506">
    <property type="term" value="F:iron ion binding"/>
    <property type="evidence" value="ECO:0007669"/>
    <property type="project" value="InterPro"/>
</dbReference>
<dbReference type="InterPro" id="IPR002403">
    <property type="entry name" value="Cyt_P450_E_grp-IV"/>
</dbReference>
<feature type="binding site" description="axial binding residue" evidence="14">
    <location>
        <position position="286"/>
    </location>
    <ligand>
        <name>heme</name>
        <dbReference type="ChEBI" id="CHEBI:30413"/>
    </ligand>
    <ligandPart>
        <name>Fe</name>
        <dbReference type="ChEBI" id="CHEBI:18248"/>
    </ligandPart>
</feature>
<evidence type="ECO:0000256" key="12">
    <source>
        <dbReference type="ARBA" id="ARBA00023033"/>
    </source>
</evidence>
<gene>
    <name evidence="16" type="ORF">PLXY2_LOCUS17000</name>
</gene>
<evidence type="ECO:0000256" key="9">
    <source>
        <dbReference type="ARBA" id="ARBA00022848"/>
    </source>
</evidence>
<dbReference type="AlphaFoldDB" id="A0A8S4GCD6"/>
<dbReference type="SUPFAM" id="SSF48264">
    <property type="entry name" value="Cytochrome P450"/>
    <property type="match status" value="1"/>
</dbReference>
<evidence type="ECO:0000256" key="3">
    <source>
        <dbReference type="ARBA" id="ARBA00004174"/>
    </source>
</evidence>
<reference evidence="16" key="1">
    <citation type="submission" date="2020-11" db="EMBL/GenBank/DDBJ databases">
        <authorList>
            <person name="Whiteford S."/>
        </authorList>
    </citation>
    <scope>NUCLEOTIDE SEQUENCE</scope>
</reference>
<evidence type="ECO:0000256" key="15">
    <source>
        <dbReference type="RuleBase" id="RU000461"/>
    </source>
</evidence>
<evidence type="ECO:0000256" key="4">
    <source>
        <dbReference type="ARBA" id="ARBA00004406"/>
    </source>
</evidence>
<evidence type="ECO:0000256" key="1">
    <source>
        <dbReference type="ARBA" id="ARBA00001971"/>
    </source>
</evidence>
<keyword evidence="12 15" id="KW-0503">Monooxygenase</keyword>
<keyword evidence="8" id="KW-0256">Endoplasmic reticulum</keyword>
<name>A0A8S4GCD6_PLUXY</name>
<dbReference type="PRINTS" id="PR00385">
    <property type="entry name" value="P450"/>
</dbReference>
<protein>
    <submittedName>
        <fullName evidence="16">(diamondback moth) hypothetical protein</fullName>
    </submittedName>
</protein>
<evidence type="ECO:0000256" key="8">
    <source>
        <dbReference type="ARBA" id="ARBA00022824"/>
    </source>
</evidence>
<dbReference type="InterPro" id="IPR001128">
    <property type="entry name" value="Cyt_P450"/>
</dbReference>
<dbReference type="GO" id="GO:0020037">
    <property type="term" value="F:heme binding"/>
    <property type="evidence" value="ECO:0007669"/>
    <property type="project" value="InterPro"/>
</dbReference>
<keyword evidence="7 14" id="KW-0479">Metal-binding</keyword>
<keyword evidence="9" id="KW-0492">Microsome</keyword>
<evidence type="ECO:0000256" key="13">
    <source>
        <dbReference type="ARBA" id="ARBA00023136"/>
    </source>
</evidence>
<keyword evidence="11 14" id="KW-0408">Iron</keyword>
<accession>A0A8S4GCD6</accession>
<dbReference type="Proteomes" id="UP000653454">
    <property type="component" value="Unassembled WGS sequence"/>
</dbReference>
<dbReference type="PANTHER" id="PTHR24291:SF189">
    <property type="entry name" value="CYTOCHROME P450 4C3-RELATED"/>
    <property type="match status" value="1"/>
</dbReference>
<evidence type="ECO:0000256" key="5">
    <source>
        <dbReference type="ARBA" id="ARBA00010617"/>
    </source>
</evidence>
<feature type="non-terminal residue" evidence="16">
    <location>
        <position position="1"/>
    </location>
</feature>
<evidence type="ECO:0000256" key="7">
    <source>
        <dbReference type="ARBA" id="ARBA00022723"/>
    </source>
</evidence>
<dbReference type="InterPro" id="IPR017972">
    <property type="entry name" value="Cyt_P450_CS"/>
</dbReference>
<evidence type="ECO:0000256" key="14">
    <source>
        <dbReference type="PIRSR" id="PIRSR602403-1"/>
    </source>
</evidence>
<dbReference type="InterPro" id="IPR036396">
    <property type="entry name" value="Cyt_P450_sf"/>
</dbReference>
<dbReference type="PROSITE" id="PS00086">
    <property type="entry name" value="CYTOCHROME_P450"/>
    <property type="match status" value="1"/>
</dbReference>
<dbReference type="EMBL" id="CAJHNJ030000827">
    <property type="protein sequence ID" value="CAG9138745.1"/>
    <property type="molecule type" value="Genomic_DNA"/>
</dbReference>
<keyword evidence="13" id="KW-0472">Membrane</keyword>
<comment type="caution">
    <text evidence="16">The sequence shown here is derived from an EMBL/GenBank/DDBJ whole genome shotgun (WGS) entry which is preliminary data.</text>
</comment>
<evidence type="ECO:0000256" key="11">
    <source>
        <dbReference type="ARBA" id="ARBA00023004"/>
    </source>
</evidence>
<evidence type="ECO:0000256" key="6">
    <source>
        <dbReference type="ARBA" id="ARBA00022617"/>
    </source>
</evidence>
<evidence type="ECO:0000313" key="16">
    <source>
        <dbReference type="EMBL" id="CAG9138745.1"/>
    </source>
</evidence>
<evidence type="ECO:0000256" key="2">
    <source>
        <dbReference type="ARBA" id="ARBA00003690"/>
    </source>
</evidence>
<dbReference type="PRINTS" id="PR00465">
    <property type="entry name" value="EP450IV"/>
</dbReference>
<dbReference type="Pfam" id="PF00067">
    <property type="entry name" value="p450"/>
    <property type="match status" value="1"/>
</dbReference>
<proteinExistence type="inferred from homology"/>
<keyword evidence="17" id="KW-1185">Reference proteome</keyword>
<organism evidence="16 17">
    <name type="scientific">Plutella xylostella</name>
    <name type="common">Diamondback moth</name>
    <name type="synonym">Plutella maculipennis</name>
    <dbReference type="NCBI Taxonomy" id="51655"/>
    <lineage>
        <taxon>Eukaryota</taxon>
        <taxon>Metazoa</taxon>
        <taxon>Ecdysozoa</taxon>
        <taxon>Arthropoda</taxon>
        <taxon>Hexapoda</taxon>
        <taxon>Insecta</taxon>
        <taxon>Pterygota</taxon>
        <taxon>Neoptera</taxon>
        <taxon>Endopterygota</taxon>
        <taxon>Lepidoptera</taxon>
        <taxon>Glossata</taxon>
        <taxon>Ditrysia</taxon>
        <taxon>Yponomeutoidea</taxon>
        <taxon>Plutellidae</taxon>
        <taxon>Plutella</taxon>
    </lineage>
</organism>